<keyword evidence="2" id="KW-1185">Reference proteome</keyword>
<proteinExistence type="predicted"/>
<dbReference type="InterPro" id="IPR027056">
    <property type="entry name" value="Gluconate_2DH_su3"/>
</dbReference>
<evidence type="ECO:0000313" key="1">
    <source>
        <dbReference type="EMBL" id="MFD2918475.1"/>
    </source>
</evidence>
<comment type="caution">
    <text evidence="1">The sequence shown here is derived from an EMBL/GenBank/DDBJ whole genome shotgun (WGS) entry which is preliminary data.</text>
</comment>
<protein>
    <submittedName>
        <fullName evidence="1">Gluconate 2-dehydrogenase subunit 3 family protein</fullName>
        <ecNumber evidence="1">1.-.-.-</ecNumber>
    </submittedName>
</protein>
<keyword evidence="1" id="KW-0560">Oxidoreductase</keyword>
<dbReference type="EMBL" id="JBHUOZ010000001">
    <property type="protein sequence ID" value="MFD2918475.1"/>
    <property type="molecule type" value="Genomic_DNA"/>
</dbReference>
<dbReference type="Proteomes" id="UP001597511">
    <property type="component" value="Unassembled WGS sequence"/>
</dbReference>
<dbReference type="RefSeq" id="WP_386094669.1">
    <property type="nucleotide sequence ID" value="NZ_JBHUOZ010000001.1"/>
</dbReference>
<accession>A0ABW6A1Z3</accession>
<sequence length="206" mass="23055">MKRRELIKLVGLITGGSMIGGQFFLSGCNAGGKAAGGAFNEANMALLNEIGETIIPTTNTPGAKAANVAEFMRILVTDCYTQAEQEAFIKGISEIDVVSNKMHKNDFIKCTPEQRHEILVSLEKEAKEYNQKVWEADKPEREKFKAEKRPYNFVPSPKHYYSMMRQMSIAGYFNSEIGAKQALEYLPVPGKYDGAYPYKKGDKAFY</sequence>
<dbReference type="GO" id="GO:0016491">
    <property type="term" value="F:oxidoreductase activity"/>
    <property type="evidence" value="ECO:0007669"/>
    <property type="project" value="UniProtKB-KW"/>
</dbReference>
<organism evidence="1 2">
    <name type="scientific">Terrimonas rubra</name>
    <dbReference type="NCBI Taxonomy" id="1035890"/>
    <lineage>
        <taxon>Bacteria</taxon>
        <taxon>Pseudomonadati</taxon>
        <taxon>Bacteroidota</taxon>
        <taxon>Chitinophagia</taxon>
        <taxon>Chitinophagales</taxon>
        <taxon>Chitinophagaceae</taxon>
        <taxon>Terrimonas</taxon>
    </lineage>
</organism>
<reference evidence="2" key="1">
    <citation type="journal article" date="2019" name="Int. J. Syst. Evol. Microbiol.">
        <title>The Global Catalogue of Microorganisms (GCM) 10K type strain sequencing project: providing services to taxonomists for standard genome sequencing and annotation.</title>
        <authorList>
            <consortium name="The Broad Institute Genomics Platform"/>
            <consortium name="The Broad Institute Genome Sequencing Center for Infectious Disease"/>
            <person name="Wu L."/>
            <person name="Ma J."/>
        </authorList>
    </citation>
    <scope>NUCLEOTIDE SEQUENCE [LARGE SCALE GENOMIC DNA]</scope>
    <source>
        <strain evidence="2">KCTC 23299</strain>
    </source>
</reference>
<dbReference type="EC" id="1.-.-.-" evidence="1"/>
<gene>
    <name evidence="1" type="ORF">ACFS6H_02065</name>
</gene>
<dbReference type="Pfam" id="PF13618">
    <property type="entry name" value="Gluconate_2-dh3"/>
    <property type="match status" value="1"/>
</dbReference>
<evidence type="ECO:0000313" key="2">
    <source>
        <dbReference type="Proteomes" id="UP001597511"/>
    </source>
</evidence>
<name>A0ABW6A1Z3_9BACT</name>
<dbReference type="PROSITE" id="PS51257">
    <property type="entry name" value="PROKAR_LIPOPROTEIN"/>
    <property type="match status" value="1"/>
</dbReference>